<dbReference type="InParanoid" id="A0A316V6K4"/>
<evidence type="ECO:0000259" key="2">
    <source>
        <dbReference type="PROSITE" id="PS50263"/>
    </source>
</evidence>
<dbReference type="SUPFAM" id="SSF56317">
    <property type="entry name" value="Carbon-nitrogen hydrolase"/>
    <property type="match status" value="1"/>
</dbReference>
<sequence>MSTTASNEKAPVFHSIGLPVHISKDPIDLTLIQLGQTSKDKAKNLEHARKSIFDAVKKQSSGKNNRMVVLPECWNSPYGVHYFDTYAEDFGGLYEKVKTPLGKKSTSTIADAAHRVSNGEDEKDIARQQQEELVQRWTVDGLNGKGVNVANSPSETIKMMSQMAKELGIVLVGGSIPERDGKTGKLYNTASVFDEQGRLISLHRKLHLFDIDIPGKMTFQESKTLTAGDRITVFECSLGRFGLAICYDLRFPEMTTVAARLGAGAMIYPGAFNTTTGPRSWEPLQRGRATDNQMYIVSCSPARPSQAEIEGPDKAYPSYGFSMVVDPWGKVIKSLDEKESVLSLQIEGSQIEEARTFVPTSRQRRFDVYADISTA</sequence>
<dbReference type="AlphaFoldDB" id="A0A316V6K4"/>
<dbReference type="PANTHER" id="PTHR23088">
    <property type="entry name" value="NITRILASE-RELATED"/>
    <property type="match status" value="1"/>
</dbReference>
<name>A0A316V6K4_9BASI</name>
<dbReference type="EMBL" id="KZ819604">
    <property type="protein sequence ID" value="PWN33229.1"/>
    <property type="molecule type" value="Genomic_DNA"/>
</dbReference>
<proteinExistence type="predicted"/>
<dbReference type="InterPro" id="IPR036526">
    <property type="entry name" value="C-N_Hydrolase_sf"/>
</dbReference>
<dbReference type="Gene3D" id="3.60.110.10">
    <property type="entry name" value="Carbon-nitrogen hydrolase"/>
    <property type="match status" value="1"/>
</dbReference>
<feature type="domain" description="CN hydrolase" evidence="2">
    <location>
        <begin position="27"/>
        <end position="348"/>
    </location>
</feature>
<keyword evidence="1" id="KW-0378">Hydrolase</keyword>
<dbReference type="CDD" id="cd07572">
    <property type="entry name" value="nit"/>
    <property type="match status" value="1"/>
</dbReference>
<dbReference type="FunCoup" id="A0A316V6K4">
    <property type="interactions" value="261"/>
</dbReference>
<dbReference type="Pfam" id="PF00795">
    <property type="entry name" value="CN_hydrolase"/>
    <property type="match status" value="1"/>
</dbReference>
<organism evidence="3 4">
    <name type="scientific">Meira miltonrushii</name>
    <dbReference type="NCBI Taxonomy" id="1280837"/>
    <lineage>
        <taxon>Eukaryota</taxon>
        <taxon>Fungi</taxon>
        <taxon>Dikarya</taxon>
        <taxon>Basidiomycota</taxon>
        <taxon>Ustilaginomycotina</taxon>
        <taxon>Exobasidiomycetes</taxon>
        <taxon>Exobasidiales</taxon>
        <taxon>Brachybasidiaceae</taxon>
        <taxon>Meira</taxon>
    </lineage>
</organism>
<evidence type="ECO:0000313" key="3">
    <source>
        <dbReference type="EMBL" id="PWN33229.1"/>
    </source>
</evidence>
<dbReference type="GO" id="GO:0006528">
    <property type="term" value="P:asparagine metabolic process"/>
    <property type="evidence" value="ECO:0007669"/>
    <property type="project" value="TreeGrafter"/>
</dbReference>
<keyword evidence="4" id="KW-1185">Reference proteome</keyword>
<evidence type="ECO:0000313" key="4">
    <source>
        <dbReference type="Proteomes" id="UP000245771"/>
    </source>
</evidence>
<dbReference type="PROSITE" id="PS50263">
    <property type="entry name" value="CN_HYDROLASE"/>
    <property type="match status" value="1"/>
</dbReference>
<evidence type="ECO:0000256" key="1">
    <source>
        <dbReference type="ARBA" id="ARBA00022801"/>
    </source>
</evidence>
<gene>
    <name evidence="3" type="ORF">FA14DRAFT_161186</name>
</gene>
<dbReference type="GO" id="GO:0006107">
    <property type="term" value="P:oxaloacetate metabolic process"/>
    <property type="evidence" value="ECO:0007669"/>
    <property type="project" value="TreeGrafter"/>
</dbReference>
<dbReference type="RefSeq" id="XP_025353531.1">
    <property type="nucleotide sequence ID" value="XM_025498997.1"/>
</dbReference>
<reference evidence="3 4" key="1">
    <citation type="journal article" date="2018" name="Mol. Biol. Evol.">
        <title>Broad Genomic Sampling Reveals a Smut Pathogenic Ancestry of the Fungal Clade Ustilaginomycotina.</title>
        <authorList>
            <person name="Kijpornyongpan T."/>
            <person name="Mondo S.J."/>
            <person name="Barry K."/>
            <person name="Sandor L."/>
            <person name="Lee J."/>
            <person name="Lipzen A."/>
            <person name="Pangilinan J."/>
            <person name="LaButti K."/>
            <person name="Hainaut M."/>
            <person name="Henrissat B."/>
            <person name="Grigoriev I.V."/>
            <person name="Spatafora J.W."/>
            <person name="Aime M.C."/>
        </authorList>
    </citation>
    <scope>NUCLEOTIDE SEQUENCE [LARGE SCALE GENOMIC DNA]</scope>
    <source>
        <strain evidence="3 4">MCA 3882</strain>
    </source>
</reference>
<protein>
    <submittedName>
        <fullName evidence="3">Nitrilase</fullName>
    </submittedName>
</protein>
<dbReference type="GeneID" id="37020778"/>
<dbReference type="OrthoDB" id="10250282at2759"/>
<dbReference type="InterPro" id="IPR003010">
    <property type="entry name" value="C-N_Hydrolase"/>
</dbReference>
<dbReference type="GO" id="GO:0050152">
    <property type="term" value="F:omega-amidase activity"/>
    <property type="evidence" value="ECO:0007669"/>
    <property type="project" value="TreeGrafter"/>
</dbReference>
<dbReference type="GO" id="GO:0006541">
    <property type="term" value="P:glutamine metabolic process"/>
    <property type="evidence" value="ECO:0007669"/>
    <property type="project" value="TreeGrafter"/>
</dbReference>
<dbReference type="GO" id="GO:0005739">
    <property type="term" value="C:mitochondrion"/>
    <property type="evidence" value="ECO:0007669"/>
    <property type="project" value="TreeGrafter"/>
</dbReference>
<dbReference type="Proteomes" id="UP000245771">
    <property type="component" value="Unassembled WGS sequence"/>
</dbReference>
<dbReference type="InterPro" id="IPR045254">
    <property type="entry name" value="Nit1/2_C-N_Hydrolase"/>
</dbReference>
<dbReference type="PANTHER" id="PTHR23088:SF30">
    <property type="entry name" value="OMEGA-AMIDASE NIT2"/>
    <property type="match status" value="1"/>
</dbReference>
<dbReference type="STRING" id="1280837.A0A316V6K4"/>
<dbReference type="InterPro" id="IPR001110">
    <property type="entry name" value="UPF0012_CS"/>
</dbReference>
<accession>A0A316V6K4</accession>
<dbReference type="PROSITE" id="PS01227">
    <property type="entry name" value="UPF0012"/>
    <property type="match status" value="1"/>
</dbReference>